<dbReference type="PROSITE" id="PS51126">
    <property type="entry name" value="DILUTE"/>
    <property type="match status" value="1"/>
</dbReference>
<dbReference type="Pfam" id="PF00612">
    <property type="entry name" value="IQ"/>
    <property type="match status" value="5"/>
</dbReference>
<evidence type="ECO:0000256" key="6">
    <source>
        <dbReference type="ARBA" id="ARBA00023054"/>
    </source>
</evidence>
<gene>
    <name evidence="16" type="primary">LOC111111058</name>
</gene>
<dbReference type="Pfam" id="PF01843">
    <property type="entry name" value="DIL"/>
    <property type="match status" value="1"/>
</dbReference>
<dbReference type="GO" id="GO:0051015">
    <property type="term" value="F:actin filament binding"/>
    <property type="evidence" value="ECO:0007669"/>
    <property type="project" value="TreeGrafter"/>
</dbReference>
<feature type="region of interest" description="Disordered" evidence="12">
    <location>
        <begin position="611"/>
        <end position="649"/>
    </location>
</feature>
<dbReference type="Proteomes" id="UP000694844">
    <property type="component" value="Chromosome 9"/>
</dbReference>
<evidence type="ECO:0000256" key="5">
    <source>
        <dbReference type="ARBA" id="ARBA00022860"/>
    </source>
</evidence>
<dbReference type="FunFam" id="1.20.58.530:FF:000002">
    <property type="entry name" value="Class V myosin"/>
    <property type="match status" value="1"/>
</dbReference>
<dbReference type="GO" id="GO:0016020">
    <property type="term" value="C:membrane"/>
    <property type="evidence" value="ECO:0007669"/>
    <property type="project" value="TreeGrafter"/>
</dbReference>
<evidence type="ECO:0000313" key="15">
    <source>
        <dbReference type="Proteomes" id="UP000694844"/>
    </source>
</evidence>
<dbReference type="InterPro" id="IPR000048">
    <property type="entry name" value="IQ_motif_EF-hand-BS"/>
</dbReference>
<feature type="region of interest" description="Actin-binding" evidence="10">
    <location>
        <begin position="658"/>
        <end position="680"/>
    </location>
</feature>
<dbReference type="SMART" id="SM00242">
    <property type="entry name" value="MYSc"/>
    <property type="match status" value="1"/>
</dbReference>
<organism evidence="15 16">
    <name type="scientific">Crassostrea virginica</name>
    <name type="common">Eastern oyster</name>
    <dbReference type="NCBI Taxonomy" id="6565"/>
    <lineage>
        <taxon>Eukaryota</taxon>
        <taxon>Metazoa</taxon>
        <taxon>Spiralia</taxon>
        <taxon>Lophotrochozoa</taxon>
        <taxon>Mollusca</taxon>
        <taxon>Bivalvia</taxon>
        <taxon>Autobranchia</taxon>
        <taxon>Pteriomorphia</taxon>
        <taxon>Ostreida</taxon>
        <taxon>Ostreoidea</taxon>
        <taxon>Ostreidae</taxon>
        <taxon>Crassostrea</taxon>
    </lineage>
</organism>
<evidence type="ECO:0000256" key="8">
    <source>
        <dbReference type="ARBA" id="ARBA00023175"/>
    </source>
</evidence>
<dbReference type="FunFam" id="1.10.10.820:FF:000001">
    <property type="entry name" value="Myosin heavy chain"/>
    <property type="match status" value="1"/>
</dbReference>
<dbReference type="SUPFAM" id="SSF52540">
    <property type="entry name" value="P-loop containing nucleoside triphosphate hydrolases"/>
    <property type="match status" value="2"/>
</dbReference>
<dbReference type="GO" id="GO:0005737">
    <property type="term" value="C:cytoplasm"/>
    <property type="evidence" value="ECO:0007669"/>
    <property type="project" value="TreeGrafter"/>
</dbReference>
<dbReference type="KEGG" id="cvn:111111058"/>
<proteinExistence type="inferred from homology"/>
<dbReference type="SMART" id="SM01132">
    <property type="entry name" value="DIL"/>
    <property type="match status" value="1"/>
</dbReference>
<dbReference type="GO" id="GO:0005524">
    <property type="term" value="F:ATP binding"/>
    <property type="evidence" value="ECO:0007669"/>
    <property type="project" value="UniProtKB-UniRule"/>
</dbReference>
<feature type="domain" description="Dilute" evidence="13">
    <location>
        <begin position="1636"/>
        <end position="1915"/>
    </location>
</feature>
<dbReference type="InterPro" id="IPR058662">
    <property type="entry name" value="Myo5a/b_dom"/>
</dbReference>
<evidence type="ECO:0000256" key="1">
    <source>
        <dbReference type="ARBA" id="ARBA00008314"/>
    </source>
</evidence>
<dbReference type="InterPro" id="IPR036103">
    <property type="entry name" value="MYSc_Myo5"/>
</dbReference>
<dbReference type="Gene3D" id="6.20.240.20">
    <property type="match status" value="1"/>
</dbReference>
<feature type="domain" description="Myosin motor" evidence="14">
    <location>
        <begin position="82"/>
        <end position="790"/>
    </location>
</feature>
<dbReference type="RefSeq" id="XP_022303514.1">
    <property type="nucleotide sequence ID" value="XM_022447806.1"/>
</dbReference>
<dbReference type="Pfam" id="PF00063">
    <property type="entry name" value="Myosin_head"/>
    <property type="match status" value="1"/>
</dbReference>
<dbReference type="InterPro" id="IPR002710">
    <property type="entry name" value="Dilute_dom"/>
</dbReference>
<dbReference type="Gene3D" id="1.20.5.190">
    <property type="match status" value="3"/>
</dbReference>
<dbReference type="PANTHER" id="PTHR13140:SF706">
    <property type="entry name" value="DILUTE CLASS UNCONVENTIONAL MYOSIN, ISOFORM C"/>
    <property type="match status" value="1"/>
</dbReference>
<evidence type="ECO:0000259" key="13">
    <source>
        <dbReference type="PROSITE" id="PS51126"/>
    </source>
</evidence>
<dbReference type="CDD" id="cd15470">
    <property type="entry name" value="Myo5_CBD"/>
    <property type="match status" value="1"/>
</dbReference>
<comment type="similarity">
    <text evidence="1 10">Belongs to the TRAFAC class myosin-kinesin ATPase superfamily. Myosin family.</text>
</comment>
<dbReference type="Pfam" id="PF25966">
    <property type="entry name" value="Myo5a"/>
    <property type="match status" value="2"/>
</dbReference>
<dbReference type="InterPro" id="IPR001609">
    <property type="entry name" value="Myosin_head_motor_dom-like"/>
</dbReference>
<sequence length="1962" mass="226522">MTSAELYVQTFLKDSEIAQVYVKGARIWVPDEEKVWVGAELLENYTGQSAIKIQIEDSAEERSYTIKDKKRLPHLRNPEILIGENDLTSLSYLNEPEVLYNLQVRFLERNCIYTYCGIVLVAINPYQQLPIYGNELIQMYSGQDMGTMDPHIFAVAEEAFKLMSRFDKNQSIIVSGESGAGKTVSAKYAMRYFAMVGGSQTETQVEQKVLASNPIMEAIGNAKTTRNDNSSRFGKYIEISFNKKNEIIGAHMRTYLLEKSRVVFQAAEERNYHIFYQLCASRDLPEFKKFCLLSPEDFYYTSHGMAPEIDGVDDAEDMLSAREALSMLGIAEKDQLMIFQIQAAVLHFGNVKIHEADGESSQIKKDDKHLSIMCKLLGIEESQMRMWLCHKKIVTVGEVLTKPLTLTQASFAQDALAKHIYAQTFDWIVEKINRALHSGTKSTKFIGVLDIYGFETFEVNSFEQFCINYANEKLQQIFNMHVFKLEQEEYVREAIEWSFIDFYDNQPCIDLIESKLGILDLLDEECKMPKGSDENWCQKLYDKHLGKARHFEKPRMSRSAFIINHFADRVEYQADGFLEKNRDTVLEDHINILRASEFELVAELFEEKVDPNEKKSRAGSATTHPMRQAPKGGRSNKKTVGSQQVQKATVGDQFRESLHKLMETLNATTPHYIRCIKPNDVKEAFIFEPKRAVEQLRACGVLETIRISAAGYPSRWTYPEFFQRYRVLAQSKDINRSDHRKTCENVLAKVIQGSVKKTPRGLEDPDKYRFGKTKIFFRAGQVAYLEKLRSDKLKACGIMIQKHVKGWLARRRYQRIIKSVSLLQKYGRGLLARRHAKFLRETHSATCIQKRWKGYKARTKYLQVRKATVVIQSAIRGYFGRMLFKKELHEHRAVTIQKMVRSYLARKRYKRVMRGIILLQSHYRRRKAKKELKHLKIEAKSVEHIKNVNKGLENKIIQLQQKLDSKNKEGMTLKEQEVYIKQLKGEIEKLRSSNEEGKKSSNKVSELMQQIKDLQEELSKEREDKQVLITEKEELMKEHTQILSKLSEEKCHLKEELEEATLKREQQEIKTDDELKVKLEEAKKVLQAEFDSERSHHQRLVKEHARLQQRLENLQSEMAVLTSPGGHKRTPSDISAISLESYTSSVSPDEVKYEEEGAEDKDQGYGTKKKKKAPAPPPPSATAIEKEMKDIDIGLVLKLQNKVKELERQRTELEERLEHMEEETPRGGSSTAVISNSAFDALKQQLVNADDVQLVIKLQKRIAELEMTKSKLADELDEREDEEDEDRSGFKITTPEFAYNNLKNINGVNGVSNTDRVDGKKKKMQELQNENDKLKREVSKLMKSISENVSFEKGGTNSPAGKEFMDSKKIEDQMRVFREQFTAMSDELERRREECLQLRAMLAEKSITTHAIAKESYGGMDDIVNEDNELALAYRTQKELNRLLENQLQKTEKDAKKKEDRLKREIRDLKQENEAAQKAINQYNSITRNLQLGPEAKIEATMQHEITRLTSENLDLREKADKQSDQIRKMKKMLKVYAKKLKEGDVAEIEAELERDDKQKSSDNGVATVKHLDRTYMGMLEYKKEDEPQLIKCLIMDLKPKVAQGLLPGLPSYVLFMCVRHTDYINDDEKVRTLLTNTINGIKKCVKKHNKELDRVILWLANTCRLLHTLKQYSGEKAFQTENTSRQNEHCLRNFDLSEYRQVFSDLAVWIYQTLIKHMEEVLQPMVVPAILDHEAIAGLTASKPVGMRGRSSSSANPDEEVRELSLDSLMKALNKYNQILSQNAVDPELVKQVFRQLYYYIGSNALNNLLLRKDMCNWSKGMQIRYNLSHLEQWLRDNKLNESGAQDTLEPITQASQLLQARKSDADVESICEMCSKLTTPQIVKILNLYTPVDEFEERVPISFIRKIQERLKSVKHDEDNTLLIDAKYSFPVTFPFNPSTITLDSIDIPESLHLDFLTRV</sequence>
<dbReference type="GO" id="GO:0000146">
    <property type="term" value="F:microfilament motor activity"/>
    <property type="evidence" value="ECO:0007669"/>
    <property type="project" value="TreeGrafter"/>
</dbReference>
<feature type="binding site" evidence="10">
    <location>
        <begin position="176"/>
        <end position="183"/>
    </location>
    <ligand>
        <name>ATP</name>
        <dbReference type="ChEBI" id="CHEBI:30616"/>
    </ligand>
</feature>
<dbReference type="GO" id="GO:0016459">
    <property type="term" value="C:myosin complex"/>
    <property type="evidence" value="ECO:0007669"/>
    <property type="project" value="UniProtKB-KW"/>
</dbReference>
<keyword evidence="2" id="KW-0677">Repeat</keyword>
<feature type="compositionally biased region" description="Polar residues" evidence="12">
    <location>
        <begin position="1132"/>
        <end position="1147"/>
    </location>
</feature>
<feature type="coiled-coil region" evidence="11">
    <location>
        <begin position="1255"/>
        <end position="1285"/>
    </location>
</feature>
<dbReference type="PANTHER" id="PTHR13140">
    <property type="entry name" value="MYOSIN"/>
    <property type="match status" value="1"/>
</dbReference>
<dbReference type="Gene3D" id="1.10.10.820">
    <property type="match status" value="1"/>
</dbReference>
<evidence type="ECO:0000256" key="11">
    <source>
        <dbReference type="SAM" id="Coils"/>
    </source>
</evidence>
<keyword evidence="6 11" id="KW-0175">Coiled coil</keyword>
<keyword evidence="5" id="KW-0112">Calmodulin-binding</keyword>
<dbReference type="GO" id="GO:0007015">
    <property type="term" value="P:actin filament organization"/>
    <property type="evidence" value="ECO:0007669"/>
    <property type="project" value="TreeGrafter"/>
</dbReference>
<feature type="region of interest" description="Disordered" evidence="12">
    <location>
        <begin position="1310"/>
        <end position="1332"/>
    </location>
</feature>
<feature type="coiled-coil region" evidence="11">
    <location>
        <begin position="1434"/>
        <end position="1533"/>
    </location>
</feature>
<dbReference type="CDD" id="cd01380">
    <property type="entry name" value="MYSc_Myo5"/>
    <property type="match status" value="1"/>
</dbReference>
<dbReference type="PROSITE" id="PS51456">
    <property type="entry name" value="MYOSIN_MOTOR"/>
    <property type="match status" value="1"/>
</dbReference>
<feature type="compositionally biased region" description="Basic and acidic residues" evidence="12">
    <location>
        <begin position="1149"/>
        <end position="1163"/>
    </location>
</feature>
<dbReference type="Gene3D" id="1.20.5.1700">
    <property type="match status" value="1"/>
</dbReference>
<name>A0A8B8BKZ5_CRAVI</name>
<evidence type="ECO:0000256" key="10">
    <source>
        <dbReference type="PROSITE-ProRule" id="PRU00782"/>
    </source>
</evidence>
<feature type="region of interest" description="Disordered" evidence="12">
    <location>
        <begin position="1121"/>
        <end position="1182"/>
    </location>
</feature>
<protein>
    <submittedName>
        <fullName evidence="16">Unconventional myosin-Va-like isoform X1</fullName>
    </submittedName>
</protein>
<dbReference type="PRINTS" id="PR00193">
    <property type="entry name" value="MYOSINHEAVY"/>
</dbReference>
<dbReference type="PROSITE" id="PS50096">
    <property type="entry name" value="IQ"/>
    <property type="match status" value="5"/>
</dbReference>
<evidence type="ECO:0000313" key="16">
    <source>
        <dbReference type="RefSeq" id="XP_022303514.1"/>
    </source>
</evidence>
<feature type="coiled-coil region" evidence="11">
    <location>
        <begin position="1196"/>
        <end position="1223"/>
    </location>
</feature>
<dbReference type="OrthoDB" id="6108017at2759"/>
<keyword evidence="8 10" id="KW-0505">Motor protein</keyword>
<feature type="compositionally biased region" description="Polar residues" evidence="12">
    <location>
        <begin position="638"/>
        <end position="647"/>
    </location>
</feature>
<dbReference type="Gene3D" id="1.20.58.530">
    <property type="match status" value="1"/>
</dbReference>
<evidence type="ECO:0000256" key="4">
    <source>
        <dbReference type="ARBA" id="ARBA00022840"/>
    </source>
</evidence>
<accession>A0A8B8BKZ5</accession>
<evidence type="ECO:0000259" key="14">
    <source>
        <dbReference type="PROSITE" id="PS51456"/>
    </source>
</evidence>
<evidence type="ECO:0000256" key="3">
    <source>
        <dbReference type="ARBA" id="ARBA00022741"/>
    </source>
</evidence>
<evidence type="ECO:0000256" key="12">
    <source>
        <dbReference type="SAM" id="MobiDB-lite"/>
    </source>
</evidence>
<dbReference type="InterPro" id="IPR027417">
    <property type="entry name" value="P-loop_NTPase"/>
</dbReference>
<keyword evidence="9 10" id="KW-0009">Actin-binding</keyword>
<dbReference type="InterPro" id="IPR036961">
    <property type="entry name" value="Kinesin_motor_dom_sf"/>
</dbReference>
<evidence type="ECO:0000256" key="2">
    <source>
        <dbReference type="ARBA" id="ARBA00022737"/>
    </source>
</evidence>
<reference evidence="16" key="1">
    <citation type="submission" date="2025-08" db="UniProtKB">
        <authorList>
            <consortium name="RefSeq"/>
        </authorList>
    </citation>
    <scope>IDENTIFICATION</scope>
    <source>
        <tissue evidence="16">Whole sample</tissue>
    </source>
</reference>
<dbReference type="GeneID" id="111111058"/>
<keyword evidence="7 10" id="KW-0518">Myosin</keyword>
<keyword evidence="15" id="KW-1185">Reference proteome</keyword>
<keyword evidence="3 10" id="KW-0547">Nucleotide-binding</keyword>
<feature type="coiled-coil region" evidence="11">
    <location>
        <begin position="925"/>
        <end position="1117"/>
    </location>
</feature>
<dbReference type="Gene3D" id="1.20.120.720">
    <property type="entry name" value="Myosin VI head, motor domain, U50 subdomain"/>
    <property type="match status" value="1"/>
</dbReference>
<evidence type="ECO:0000256" key="7">
    <source>
        <dbReference type="ARBA" id="ARBA00023123"/>
    </source>
</evidence>
<evidence type="ECO:0000256" key="9">
    <source>
        <dbReference type="ARBA" id="ARBA00023203"/>
    </source>
</evidence>
<keyword evidence="4 10" id="KW-0067">ATP-binding</keyword>
<dbReference type="Gene3D" id="3.40.850.10">
    <property type="entry name" value="Kinesin motor domain"/>
    <property type="match status" value="1"/>
</dbReference>
<dbReference type="SMART" id="SM00015">
    <property type="entry name" value="IQ"/>
    <property type="match status" value="6"/>
</dbReference>